<dbReference type="EC" id="3.2.1.28" evidence="4"/>
<keyword evidence="2 4" id="KW-0378">Hydrolase</keyword>
<dbReference type="Pfam" id="PF01204">
    <property type="entry name" value="Trehalase"/>
    <property type="match status" value="1"/>
</dbReference>
<comment type="catalytic activity">
    <reaction evidence="4">
        <text>alpha,alpha-trehalose + H2O = alpha-D-glucose + beta-D-glucose</text>
        <dbReference type="Rhea" id="RHEA:32675"/>
        <dbReference type="ChEBI" id="CHEBI:15377"/>
        <dbReference type="ChEBI" id="CHEBI:15903"/>
        <dbReference type="ChEBI" id="CHEBI:16551"/>
        <dbReference type="ChEBI" id="CHEBI:17925"/>
        <dbReference type="EC" id="3.2.1.28"/>
    </reaction>
</comment>
<organism evidence="5 6">
    <name type="scientific">Wickerhamiella sorbophila</name>
    <dbReference type="NCBI Taxonomy" id="45607"/>
    <lineage>
        <taxon>Eukaryota</taxon>
        <taxon>Fungi</taxon>
        <taxon>Dikarya</taxon>
        <taxon>Ascomycota</taxon>
        <taxon>Saccharomycotina</taxon>
        <taxon>Dipodascomycetes</taxon>
        <taxon>Dipodascales</taxon>
        <taxon>Trichomonascaceae</taxon>
        <taxon>Wickerhamiella</taxon>
    </lineage>
</organism>
<dbReference type="RefSeq" id="XP_024664435.1">
    <property type="nucleotide sequence ID" value="XM_024808667.1"/>
</dbReference>
<dbReference type="PROSITE" id="PS00927">
    <property type="entry name" value="TREHALASE_1"/>
    <property type="match status" value="1"/>
</dbReference>
<gene>
    <name evidence="5" type="ORF">B9G98_02110</name>
</gene>
<dbReference type="InterPro" id="IPR001661">
    <property type="entry name" value="Glyco_hydro_37"/>
</dbReference>
<dbReference type="STRING" id="45607.A0A2T0FHM6"/>
<comment type="similarity">
    <text evidence="1 4">Belongs to the glycosyl hydrolase 37 family.</text>
</comment>
<evidence type="ECO:0000313" key="6">
    <source>
        <dbReference type="Proteomes" id="UP000238350"/>
    </source>
</evidence>
<evidence type="ECO:0000256" key="3">
    <source>
        <dbReference type="ARBA" id="ARBA00023295"/>
    </source>
</evidence>
<dbReference type="GO" id="GO:0004555">
    <property type="term" value="F:alpha,alpha-trehalase activity"/>
    <property type="evidence" value="ECO:0007669"/>
    <property type="project" value="UniProtKB-EC"/>
</dbReference>
<comment type="caution">
    <text evidence="5">The sequence shown here is derived from an EMBL/GenBank/DDBJ whole genome shotgun (WGS) entry which is preliminary data.</text>
</comment>
<dbReference type="AlphaFoldDB" id="A0A2T0FHM6"/>
<dbReference type="Proteomes" id="UP000238350">
    <property type="component" value="Unassembled WGS sequence"/>
</dbReference>
<dbReference type="InterPro" id="IPR012341">
    <property type="entry name" value="6hp_glycosidase-like_sf"/>
</dbReference>
<evidence type="ECO:0000256" key="2">
    <source>
        <dbReference type="ARBA" id="ARBA00022801"/>
    </source>
</evidence>
<dbReference type="SUPFAM" id="SSF48208">
    <property type="entry name" value="Six-hairpin glycosidases"/>
    <property type="match status" value="1"/>
</dbReference>
<dbReference type="GO" id="GO:0005993">
    <property type="term" value="P:trehalose catabolic process"/>
    <property type="evidence" value="ECO:0007669"/>
    <property type="project" value="TreeGrafter"/>
</dbReference>
<protein>
    <recommendedName>
        <fullName evidence="4">Trehalase</fullName>
        <ecNumber evidence="4">3.2.1.28</ecNumber>
    </recommendedName>
    <alternativeName>
        <fullName evidence="4">Alpha-trehalose glucohydrolase</fullName>
    </alternativeName>
</protein>
<dbReference type="PRINTS" id="PR00744">
    <property type="entry name" value="GLHYDRLASE37"/>
</dbReference>
<dbReference type="Gene3D" id="1.50.10.10">
    <property type="match status" value="1"/>
</dbReference>
<dbReference type="EMBL" id="NDIQ01000021">
    <property type="protein sequence ID" value="PRT54490.1"/>
    <property type="molecule type" value="Genomic_DNA"/>
</dbReference>
<dbReference type="PANTHER" id="PTHR23403:SF6">
    <property type="entry name" value="CYTOSOLIC NEUTRAL TREHALASE-RELATED"/>
    <property type="match status" value="1"/>
</dbReference>
<dbReference type="PANTHER" id="PTHR23403">
    <property type="entry name" value="TREHALASE"/>
    <property type="match status" value="1"/>
</dbReference>
<dbReference type="PROSITE" id="PS00928">
    <property type="entry name" value="TREHALASE_2"/>
    <property type="match status" value="1"/>
</dbReference>
<keyword evidence="3 4" id="KW-0326">Glycosidase</keyword>
<dbReference type="GeneID" id="36515858"/>
<accession>A0A2T0FHM6</accession>
<name>A0A2T0FHM6_9ASCO</name>
<evidence type="ECO:0000256" key="1">
    <source>
        <dbReference type="ARBA" id="ARBA00005615"/>
    </source>
</evidence>
<evidence type="ECO:0000256" key="4">
    <source>
        <dbReference type="RuleBase" id="RU361180"/>
    </source>
</evidence>
<dbReference type="InterPro" id="IPR008928">
    <property type="entry name" value="6-hairpin_glycosidase_sf"/>
</dbReference>
<proteinExistence type="inferred from homology"/>
<dbReference type="OrthoDB" id="3542292at2759"/>
<keyword evidence="6" id="KW-1185">Reference proteome</keyword>
<sequence length="490" mass="55564">MSGETCGDVKELRRKVKGFWRGLVRSIEPDTIRDVIEDPKMPGASRLYVPTGDSQAQELDNVVNVEVLPKLDQLTPDFVFSLNKKPGLLALATENGKPLPYIVPGGRFNEFYGWDSYFIGLGLLADGFVDEARAIVTHFVYEIEHYGKILNANRSYYLNRSQPPFLTDLARKVYDKTQDKGFLIIVLKAAVEEYESVWNSPPRLDKTGLSRYRPDGHGIPPETEPGHFNWALEGFAKKYNKSIEEFIELYNTKAISEPQLDEFLLHDRAMRESGHDTSSRFENVVADLATIDLNALLYKYERDILEFASLIGEDPKKWHSRSEARKAAVDKYLWSETEQIYYDYNTKTNEPHRFASVTTFWAMWSGLASPEQARQMVASSLPLFEQPGGLCVAAKAPKSAKQWDFPCGWAPHQILAWQGLRQYGFVNDAERLETKWAAMVATTWQRTGKVLEKYNVCDIDHAEDVSAEYGNQGSQENGFGWTNASIALAV</sequence>
<evidence type="ECO:0000313" key="5">
    <source>
        <dbReference type="EMBL" id="PRT54490.1"/>
    </source>
</evidence>
<dbReference type="InterPro" id="IPR018232">
    <property type="entry name" value="Glyco_hydro_37_CS"/>
</dbReference>
<reference evidence="5 6" key="1">
    <citation type="submission" date="2017-04" db="EMBL/GenBank/DDBJ databases">
        <title>Genome sequencing of [Candida] sorbophila.</title>
        <authorList>
            <person name="Ahn J.O."/>
        </authorList>
    </citation>
    <scope>NUCLEOTIDE SEQUENCE [LARGE SCALE GENOMIC DNA]</scope>
    <source>
        <strain evidence="5 6">DS02</strain>
    </source>
</reference>